<sequence>MFPVRLTLDPAFRVGPVRRRTFGSFVEHLGRCVYTGIHDPAHPTADADGFRKDVLELTRELGVSTVRYPGGNFVSGYRWEDGVGPVEQRPARRDLAWHSLEPNTVGVDEFMRWADLAGVEPMMAVNLGTRGVQEALDLLEYCNGGAGTLYADQRRANGAADPYDIRMWCLGNEMDGPWQIGSKTAYEYGRLAAETGRAMRMVDPGLELVACGSSGVVMPTFGEWERIVLTEAYEQVDYVSAHAYYWEEDGDLGSFLASATDMDHFVEAVTATADAVRAHKKVDKRIHISFDEWNVWYQKRAESKPPTGDDWPVAPVLLEDRYNVADAVVVGNLLISLLRHTDRVHAASLAQLVNVIAPIMTEPGGRSWKQTIFHPFAQASRHAVGDVLQVAIDAPTYETARYGDASLVDAVATRDPETGATTLFAVNRSLTEPALLEVDARALPGLRVLDATTLANPDHTWSATADDDTSVAPRPNTTAEVRDGRLTVQVPPVSWNVVRLGA</sequence>
<comment type="catalytic activity">
    <reaction evidence="1">
        <text>Hydrolysis of terminal non-reducing alpha-L-arabinofuranoside residues in alpha-L-arabinosides.</text>
        <dbReference type="EC" id="3.2.1.55"/>
    </reaction>
</comment>
<comment type="subunit">
    <text evidence="3">Homohexamer; trimer of dimers.</text>
</comment>
<dbReference type="EC" id="3.2.1.55" evidence="4"/>
<dbReference type="AlphaFoldDB" id="A0A402DTT9"/>
<gene>
    <name evidence="9" type="ORF">CBZ_25740</name>
</gene>
<dbReference type="InterPro" id="IPR055235">
    <property type="entry name" value="ASD1_cat"/>
</dbReference>
<protein>
    <recommendedName>
        <fullName evidence="4">non-reducing end alpha-L-arabinofuranosidase</fullName>
        <ecNumber evidence="4">3.2.1.55</ecNumber>
    </recommendedName>
</protein>
<dbReference type="GO" id="GO:0046556">
    <property type="term" value="F:alpha-L-arabinofuranosidase activity"/>
    <property type="evidence" value="ECO:0007669"/>
    <property type="project" value="UniProtKB-EC"/>
</dbReference>
<organism evidence="9 10">
    <name type="scientific">Cellulomonas biazotea</name>
    <dbReference type="NCBI Taxonomy" id="1709"/>
    <lineage>
        <taxon>Bacteria</taxon>
        <taxon>Bacillati</taxon>
        <taxon>Actinomycetota</taxon>
        <taxon>Actinomycetes</taxon>
        <taxon>Micrococcales</taxon>
        <taxon>Cellulomonadaceae</taxon>
        <taxon>Cellulomonas</taxon>
    </lineage>
</organism>
<keyword evidence="7" id="KW-0326">Glycosidase</keyword>
<dbReference type="Pfam" id="PF06964">
    <property type="entry name" value="Alpha-L-AF_C"/>
    <property type="match status" value="1"/>
</dbReference>
<reference evidence="9 10" key="1">
    <citation type="submission" date="2019-01" db="EMBL/GenBank/DDBJ databases">
        <title>Draft genome sequence of Cellulomonas takizawaensis strain TKZ-21.</title>
        <authorList>
            <person name="Yamamura H."/>
            <person name="Hayashi T."/>
            <person name="Hamada M."/>
            <person name="Serisawa Y."/>
            <person name="Matsuyama K."/>
            <person name="Nakagawa Y."/>
            <person name="Otoguro M."/>
            <person name="Yanagida F."/>
            <person name="Hayakawa M."/>
        </authorList>
    </citation>
    <scope>NUCLEOTIDE SEQUENCE [LARGE SCALE GENOMIC DNA]</scope>
    <source>
        <strain evidence="9 10">NBRC12680</strain>
    </source>
</reference>
<evidence type="ECO:0000313" key="9">
    <source>
        <dbReference type="EMBL" id="GCE77518.1"/>
    </source>
</evidence>
<evidence type="ECO:0000313" key="10">
    <source>
        <dbReference type="Proteomes" id="UP000289954"/>
    </source>
</evidence>
<dbReference type="RefSeq" id="WP_130782129.1">
    <property type="nucleotide sequence ID" value="NZ_BIMR01000222.1"/>
</dbReference>
<evidence type="ECO:0000256" key="5">
    <source>
        <dbReference type="ARBA" id="ARBA00022801"/>
    </source>
</evidence>
<dbReference type="GO" id="GO:0046373">
    <property type="term" value="P:L-arabinose metabolic process"/>
    <property type="evidence" value="ECO:0007669"/>
    <property type="project" value="InterPro"/>
</dbReference>
<proteinExistence type="inferred from homology"/>
<comment type="caution">
    <text evidence="9">The sequence shown here is derived from an EMBL/GenBank/DDBJ whole genome shotgun (WGS) entry which is preliminary data.</text>
</comment>
<dbReference type="OrthoDB" id="9758333at2"/>
<dbReference type="Pfam" id="PF22848">
    <property type="entry name" value="ASD1_dom"/>
    <property type="match status" value="1"/>
</dbReference>
<dbReference type="SUPFAM" id="SSF51445">
    <property type="entry name" value="(Trans)glycosidases"/>
    <property type="match status" value="1"/>
</dbReference>
<evidence type="ECO:0000259" key="8">
    <source>
        <dbReference type="SMART" id="SM00813"/>
    </source>
</evidence>
<comment type="similarity">
    <text evidence="2">Belongs to the glycosyl hydrolase 51 family.</text>
</comment>
<dbReference type="EMBL" id="BIMR01000222">
    <property type="protein sequence ID" value="GCE77518.1"/>
    <property type="molecule type" value="Genomic_DNA"/>
</dbReference>
<dbReference type="PANTHER" id="PTHR43576:SF3">
    <property type="entry name" value="ALPHA-L-ARABINOFURANOSIDASE C"/>
    <property type="match status" value="1"/>
</dbReference>
<dbReference type="InterPro" id="IPR013780">
    <property type="entry name" value="Glyco_hydro_b"/>
</dbReference>
<accession>A0A402DTT9</accession>
<feature type="domain" description="Alpha-L-arabinofuranosidase C-terminal" evidence="8">
    <location>
        <begin position="291"/>
        <end position="494"/>
    </location>
</feature>
<dbReference type="Proteomes" id="UP000289954">
    <property type="component" value="Unassembled WGS sequence"/>
</dbReference>
<evidence type="ECO:0000256" key="3">
    <source>
        <dbReference type="ARBA" id="ARBA00011165"/>
    </source>
</evidence>
<keyword evidence="6" id="KW-0119">Carbohydrate metabolism</keyword>
<evidence type="ECO:0000256" key="6">
    <source>
        <dbReference type="ARBA" id="ARBA00023277"/>
    </source>
</evidence>
<evidence type="ECO:0000256" key="7">
    <source>
        <dbReference type="ARBA" id="ARBA00023295"/>
    </source>
</evidence>
<dbReference type="GO" id="GO:0000272">
    <property type="term" value="P:polysaccharide catabolic process"/>
    <property type="evidence" value="ECO:0007669"/>
    <property type="project" value="TreeGrafter"/>
</dbReference>
<keyword evidence="10" id="KW-1185">Reference proteome</keyword>
<name>A0A402DTT9_9CELL</name>
<dbReference type="InterPro" id="IPR010720">
    <property type="entry name" value="Alpha-L-AF_C"/>
</dbReference>
<keyword evidence="5" id="KW-0378">Hydrolase</keyword>
<evidence type="ECO:0000256" key="4">
    <source>
        <dbReference type="ARBA" id="ARBA00012670"/>
    </source>
</evidence>
<dbReference type="PANTHER" id="PTHR43576">
    <property type="entry name" value="ALPHA-L-ARABINOFURANOSIDASE C-RELATED"/>
    <property type="match status" value="1"/>
</dbReference>
<dbReference type="InterPro" id="IPR017853">
    <property type="entry name" value="GH"/>
</dbReference>
<dbReference type="Gene3D" id="3.20.20.80">
    <property type="entry name" value="Glycosidases"/>
    <property type="match status" value="1"/>
</dbReference>
<evidence type="ECO:0000256" key="1">
    <source>
        <dbReference type="ARBA" id="ARBA00001462"/>
    </source>
</evidence>
<evidence type="ECO:0000256" key="2">
    <source>
        <dbReference type="ARBA" id="ARBA00007186"/>
    </source>
</evidence>
<dbReference type="SUPFAM" id="SSF51011">
    <property type="entry name" value="Glycosyl hydrolase domain"/>
    <property type="match status" value="1"/>
</dbReference>
<dbReference type="SMART" id="SM00813">
    <property type="entry name" value="Alpha-L-AF_C"/>
    <property type="match status" value="1"/>
</dbReference>
<dbReference type="Gene3D" id="2.60.40.1180">
    <property type="entry name" value="Golgi alpha-mannosidase II"/>
    <property type="match status" value="1"/>
</dbReference>